<dbReference type="AlphaFoldDB" id="A0A7S1ULT0"/>
<name>A0A7S1ULT0_9STRA</name>
<sequence>MPKFLKQETVPEDKHNHMSTRGNSDYKWQKTGVVGAFEVVTEPDLNVKLPLTPLETKDLSTTEERWNKAKELWKSLKLRESFVQACEGVPVETTCCGLITDDAETLNKLLPHLNEHWAPKVNEILKDDNFKIDAYLWHWSNISGASEQRVLLIRFYDVSRASSD</sequence>
<feature type="region of interest" description="Disordered" evidence="1">
    <location>
        <begin position="1"/>
        <end position="24"/>
    </location>
</feature>
<organism evidence="2">
    <name type="scientific">Grammatophora oceanica</name>
    <dbReference type="NCBI Taxonomy" id="210454"/>
    <lineage>
        <taxon>Eukaryota</taxon>
        <taxon>Sar</taxon>
        <taxon>Stramenopiles</taxon>
        <taxon>Ochrophyta</taxon>
        <taxon>Bacillariophyta</taxon>
        <taxon>Fragilariophyceae</taxon>
        <taxon>Fragilariophycidae</taxon>
        <taxon>Rhabdonematales</taxon>
        <taxon>Grammatophoraceae</taxon>
        <taxon>Grammatophora</taxon>
    </lineage>
</organism>
<gene>
    <name evidence="2" type="ORF">GOCE00092_LOCUS969</name>
</gene>
<feature type="compositionally biased region" description="Basic and acidic residues" evidence="1">
    <location>
        <begin position="1"/>
        <end position="16"/>
    </location>
</feature>
<reference evidence="2" key="1">
    <citation type="submission" date="2021-01" db="EMBL/GenBank/DDBJ databases">
        <authorList>
            <person name="Corre E."/>
            <person name="Pelletier E."/>
            <person name="Niang G."/>
            <person name="Scheremetjew M."/>
            <person name="Finn R."/>
            <person name="Kale V."/>
            <person name="Holt S."/>
            <person name="Cochrane G."/>
            <person name="Meng A."/>
            <person name="Brown T."/>
            <person name="Cohen L."/>
        </authorList>
    </citation>
    <scope>NUCLEOTIDE SEQUENCE</scope>
    <source>
        <strain evidence="2">CCMP 410</strain>
    </source>
</reference>
<evidence type="ECO:0000256" key="1">
    <source>
        <dbReference type="SAM" id="MobiDB-lite"/>
    </source>
</evidence>
<proteinExistence type="predicted"/>
<evidence type="ECO:0000313" key="2">
    <source>
        <dbReference type="EMBL" id="CAD9272064.1"/>
    </source>
</evidence>
<accession>A0A7S1ULT0</accession>
<protein>
    <submittedName>
        <fullName evidence="2">Uncharacterized protein</fullName>
    </submittedName>
</protein>
<dbReference type="EMBL" id="HBGK01001806">
    <property type="protein sequence ID" value="CAD9272064.1"/>
    <property type="molecule type" value="Transcribed_RNA"/>
</dbReference>